<feature type="transmembrane region" description="Helical" evidence="6">
    <location>
        <begin position="408"/>
        <end position="428"/>
    </location>
</feature>
<feature type="transmembrane region" description="Helical" evidence="6">
    <location>
        <begin position="434"/>
        <end position="455"/>
    </location>
</feature>
<dbReference type="PANTHER" id="PTHR30250:SF31">
    <property type="entry name" value="INNER MEMBRANE PROTEIN YGHQ"/>
    <property type="match status" value="1"/>
</dbReference>
<feature type="transmembrane region" description="Helical" evidence="6">
    <location>
        <begin position="215"/>
        <end position="238"/>
    </location>
</feature>
<feature type="transmembrane region" description="Helical" evidence="6">
    <location>
        <begin position="283"/>
        <end position="300"/>
    </location>
</feature>
<comment type="caution">
    <text evidence="7">The sequence shown here is derived from an EMBL/GenBank/DDBJ whole genome shotgun (WGS) entry which is preliminary data.</text>
</comment>
<feature type="transmembrane region" description="Helical" evidence="6">
    <location>
        <begin position="186"/>
        <end position="209"/>
    </location>
</feature>
<keyword evidence="5 6" id="KW-0472">Membrane</keyword>
<evidence type="ECO:0000256" key="6">
    <source>
        <dbReference type="SAM" id="Phobius"/>
    </source>
</evidence>
<evidence type="ECO:0000313" key="7">
    <source>
        <dbReference type="EMBL" id="MCJ1960704.1"/>
    </source>
</evidence>
<keyword evidence="8" id="KW-1185">Reference proteome</keyword>
<feature type="transmembrane region" description="Helical" evidence="6">
    <location>
        <begin position="338"/>
        <end position="361"/>
    </location>
</feature>
<dbReference type="EMBL" id="JALHAT010000010">
    <property type="protein sequence ID" value="MCJ1960704.1"/>
    <property type="molecule type" value="Genomic_DNA"/>
</dbReference>
<feature type="transmembrane region" description="Helical" evidence="6">
    <location>
        <begin position="157"/>
        <end position="174"/>
    </location>
</feature>
<dbReference type="RefSeq" id="WP_243799104.1">
    <property type="nucleotide sequence ID" value="NZ_JALHAT010000010.1"/>
</dbReference>
<feature type="transmembrane region" description="Helical" evidence="6">
    <location>
        <begin position="373"/>
        <end position="396"/>
    </location>
</feature>
<evidence type="ECO:0000256" key="2">
    <source>
        <dbReference type="ARBA" id="ARBA00022475"/>
    </source>
</evidence>
<evidence type="ECO:0000256" key="5">
    <source>
        <dbReference type="ARBA" id="ARBA00023136"/>
    </source>
</evidence>
<keyword evidence="3 6" id="KW-0812">Transmembrane</keyword>
<sequence length="477" mass="51182">MTDLIGPTPRGSCRHARTITPGAPRASLRVRWQGSTLIRPRLVSLAHLMSGSLGAAVLMMATLAIATRALGTQAFGTFVIVLTISRTCERLVRFESWQPLIRFVAAEEENASPERLASLYAYGLLLDIASALGAALLAVAVALIAGPLLGLEGEARFLVAIYALAIAGNLRGMASAALRLAGRFRVLAYVQLAAVMLRLTLACLLYALGRGITEFVVAWTVSQLFDSLLFNALGLRTLKQTGIPSPWRADKRHLPSRFPGFLRFAISTNLSSGLRTLTHEMDTLLVSTLAGPAAAGLYYLSRRIAKVVQTAGDLLQTIIYPDLARLWNQSSRKGVRRLVTMLQLALGGIGLVALALCWLMGRPLLEFVFGNAFSGSFALLLAQLVAIMLMLHAAPARSALLAMNRPSFVLACSVLATLAFFITATLMVPRYGAIGANFAHIVFGLMLVLAFDIALHGRLAISRRAEPVAASTKEPLP</sequence>
<dbReference type="PANTHER" id="PTHR30250">
    <property type="entry name" value="PST FAMILY PREDICTED COLANIC ACID TRANSPORTER"/>
    <property type="match status" value="1"/>
</dbReference>
<feature type="transmembrane region" description="Helical" evidence="6">
    <location>
        <begin position="45"/>
        <end position="66"/>
    </location>
</feature>
<keyword evidence="2" id="KW-1003">Cell membrane</keyword>
<evidence type="ECO:0000256" key="3">
    <source>
        <dbReference type="ARBA" id="ARBA00022692"/>
    </source>
</evidence>
<accession>A0ABT0AC21</accession>
<comment type="subcellular location">
    <subcellularLocation>
        <location evidence="1">Cell membrane</location>
        <topology evidence="1">Multi-pass membrane protein</topology>
    </subcellularLocation>
</comment>
<gene>
    <name evidence="7" type="ORF">MTR65_08435</name>
</gene>
<evidence type="ECO:0000313" key="8">
    <source>
        <dbReference type="Proteomes" id="UP001162802"/>
    </source>
</evidence>
<dbReference type="InterPro" id="IPR050833">
    <property type="entry name" value="Poly_Biosynth_Transport"/>
</dbReference>
<dbReference type="Pfam" id="PF13440">
    <property type="entry name" value="Polysacc_synt_3"/>
    <property type="match status" value="1"/>
</dbReference>
<proteinExistence type="predicted"/>
<name>A0ABT0AC21_9SPHN</name>
<feature type="transmembrane region" description="Helical" evidence="6">
    <location>
        <begin position="119"/>
        <end position="145"/>
    </location>
</feature>
<keyword evidence="4 6" id="KW-1133">Transmembrane helix</keyword>
<evidence type="ECO:0000256" key="1">
    <source>
        <dbReference type="ARBA" id="ARBA00004651"/>
    </source>
</evidence>
<dbReference type="Proteomes" id="UP001162802">
    <property type="component" value="Unassembled WGS sequence"/>
</dbReference>
<evidence type="ECO:0000256" key="4">
    <source>
        <dbReference type="ARBA" id="ARBA00022989"/>
    </source>
</evidence>
<reference evidence="7" key="1">
    <citation type="submission" date="2022-03" db="EMBL/GenBank/DDBJ databases">
        <title>Identification of a novel bacterium isolated from mangrove sediments.</title>
        <authorList>
            <person name="Pan X."/>
        </authorList>
    </citation>
    <scope>NUCLEOTIDE SEQUENCE</scope>
    <source>
        <strain evidence="7">B2637</strain>
    </source>
</reference>
<protein>
    <submittedName>
        <fullName evidence="7">Lipopolysaccharide biosynthesis protein</fullName>
    </submittedName>
</protein>
<organism evidence="7 8">
    <name type="scientific">Novosphingobium mangrovi</name>
    <name type="common">ex Hu et al. 2023</name>
    <dbReference type="NCBI Taxonomy" id="2930094"/>
    <lineage>
        <taxon>Bacteria</taxon>
        <taxon>Pseudomonadati</taxon>
        <taxon>Pseudomonadota</taxon>
        <taxon>Alphaproteobacteria</taxon>
        <taxon>Sphingomonadales</taxon>
        <taxon>Sphingomonadaceae</taxon>
        <taxon>Novosphingobium</taxon>
    </lineage>
</organism>